<keyword evidence="1" id="KW-0812">Transmembrane</keyword>
<dbReference type="AlphaFoldDB" id="A0AAQ4CUW1"/>
<keyword evidence="1" id="KW-1133">Transmembrane helix</keyword>
<protein>
    <submittedName>
        <fullName evidence="2">Uncharacterized protein</fullName>
    </submittedName>
</protein>
<dbReference type="EMBL" id="AP025226">
    <property type="protein sequence ID" value="BDB99592.1"/>
    <property type="molecule type" value="Genomic_DNA"/>
</dbReference>
<feature type="transmembrane region" description="Helical" evidence="1">
    <location>
        <begin position="159"/>
        <end position="180"/>
    </location>
</feature>
<dbReference type="KEGG" id="scas:SACC_26090"/>
<evidence type="ECO:0000256" key="1">
    <source>
        <dbReference type="SAM" id="Phobius"/>
    </source>
</evidence>
<keyword evidence="3" id="KW-1185">Reference proteome</keyword>
<reference evidence="2 3" key="1">
    <citation type="journal article" date="2022" name="Microbiol. Resour. Announc.">
        <title>Complete Genome Sequence of the Hyperthermophilic and Acidophilic Archaeon Saccharolobus caldissimus Strain HS-3T.</title>
        <authorList>
            <person name="Sakai H.D."/>
            <person name="Kurosawa N."/>
        </authorList>
    </citation>
    <scope>NUCLEOTIDE SEQUENCE [LARGE SCALE GENOMIC DNA]</scope>
    <source>
        <strain evidence="2 3">JCM32116</strain>
    </source>
</reference>
<keyword evidence="1" id="KW-0472">Membrane</keyword>
<organism evidence="2 3">
    <name type="scientific">Saccharolobus caldissimus</name>
    <dbReference type="NCBI Taxonomy" id="1702097"/>
    <lineage>
        <taxon>Archaea</taxon>
        <taxon>Thermoproteota</taxon>
        <taxon>Thermoprotei</taxon>
        <taxon>Sulfolobales</taxon>
        <taxon>Sulfolobaceae</taxon>
        <taxon>Saccharolobus</taxon>
    </lineage>
</organism>
<dbReference type="Proteomes" id="UP001319921">
    <property type="component" value="Chromosome"/>
</dbReference>
<evidence type="ECO:0000313" key="2">
    <source>
        <dbReference type="EMBL" id="BDB99592.1"/>
    </source>
</evidence>
<gene>
    <name evidence="2" type="ORF">SACC_26090</name>
</gene>
<dbReference type="GeneID" id="68867326"/>
<dbReference type="RefSeq" id="WP_229569979.1">
    <property type="nucleotide sequence ID" value="NZ_AP025226.1"/>
</dbReference>
<proteinExistence type="predicted"/>
<evidence type="ECO:0000313" key="3">
    <source>
        <dbReference type="Proteomes" id="UP001319921"/>
    </source>
</evidence>
<name>A0AAQ4CUW1_9CREN</name>
<accession>A0AAQ4CUW1</accession>
<sequence length="188" mass="22118">MQVVEYPISTYLPREVVYFDGTSAILPQDYVLREGNLRLFVPRSRLEDVVNALKTSGFREEKLEFYKGEKYSLSMKIYNIWELHVRIYDDGFIDAHFEVSRDYLEHLQYYTIPSIYEVFDFYRTAYNKLHIFDNVTKKWIKEVRTHYLVTLNPPRSLTAWQPIAVVVGALSAIGIIAYALSRLDKGED</sequence>